<gene>
    <name evidence="3" type="ORF">G9U55_01030</name>
</gene>
<evidence type="ECO:0000313" key="3">
    <source>
        <dbReference type="EMBL" id="QRF00719.1"/>
    </source>
</evidence>
<organism evidence="3 4">
    <name type="scientific">Streptomyces koyangensis</name>
    <dbReference type="NCBI Taxonomy" id="188770"/>
    <lineage>
        <taxon>Bacteria</taxon>
        <taxon>Bacillati</taxon>
        <taxon>Actinomycetota</taxon>
        <taxon>Actinomycetes</taxon>
        <taxon>Kitasatosporales</taxon>
        <taxon>Streptomycetaceae</taxon>
        <taxon>Streptomyces</taxon>
        <taxon>Streptomyces aurantiacus group</taxon>
    </lineage>
</organism>
<name>A0ABX7E7V8_9ACTN</name>
<feature type="transmembrane region" description="Helical" evidence="2">
    <location>
        <begin position="170"/>
        <end position="191"/>
    </location>
</feature>
<dbReference type="RefSeq" id="WP_129850932.1">
    <property type="nucleotide sequence ID" value="NZ_CP049945.1"/>
</dbReference>
<feature type="region of interest" description="Disordered" evidence="1">
    <location>
        <begin position="202"/>
        <end position="223"/>
    </location>
</feature>
<feature type="transmembrane region" description="Helical" evidence="2">
    <location>
        <begin position="115"/>
        <end position="135"/>
    </location>
</feature>
<evidence type="ECO:0000256" key="1">
    <source>
        <dbReference type="SAM" id="MobiDB-lite"/>
    </source>
</evidence>
<dbReference type="EMBL" id="CP049945">
    <property type="protein sequence ID" value="QRF00719.1"/>
    <property type="molecule type" value="Genomic_DNA"/>
</dbReference>
<evidence type="ECO:0008006" key="5">
    <source>
        <dbReference type="Google" id="ProtNLM"/>
    </source>
</evidence>
<sequence length="223" mass="23532">MRSTWFVHGSAVAAAVLLGVSGPLLMTAQAWPVQAAHLVLSAGWSWAALAFGLGTRARSLAGSAALGTYALVIAVFAYYLVKAAQGQFETMDMSDPAGPAAATYFSWHGFLSATLLWSLYACLLGPLLGMAGYAARRGPCRTPYLWVVPAVAVAETTLRLGAEGAWADPVVVATWTTVRVLAVLALAAATARPFVLRLRSRPASTRDHRDTPARPAPPTPEDR</sequence>
<feature type="compositionally biased region" description="Pro residues" evidence="1">
    <location>
        <begin position="214"/>
        <end position="223"/>
    </location>
</feature>
<keyword evidence="4" id="KW-1185">Reference proteome</keyword>
<evidence type="ECO:0000313" key="4">
    <source>
        <dbReference type="Proteomes" id="UP000596311"/>
    </source>
</evidence>
<evidence type="ECO:0000256" key="2">
    <source>
        <dbReference type="SAM" id="Phobius"/>
    </source>
</evidence>
<keyword evidence="2" id="KW-0812">Transmembrane</keyword>
<protein>
    <recommendedName>
        <fullName evidence="5">Integral membrane protein</fullName>
    </recommendedName>
</protein>
<keyword evidence="2" id="KW-1133">Transmembrane helix</keyword>
<feature type="transmembrane region" description="Helical" evidence="2">
    <location>
        <begin position="59"/>
        <end position="81"/>
    </location>
</feature>
<reference evidence="3 4" key="1">
    <citation type="submission" date="2020-03" db="EMBL/GenBank/DDBJ databases">
        <title>Genome mining and metabolic profiling illuminate the polycyclic tetramate macrolactams from Streptomyces koyangensis SCSIO 5802.</title>
        <authorList>
            <person name="Ding W."/>
        </authorList>
    </citation>
    <scope>NUCLEOTIDE SEQUENCE [LARGE SCALE GENOMIC DNA]</scope>
    <source>
        <strain evidence="3 4">SCSIO 5802</strain>
    </source>
</reference>
<dbReference type="Proteomes" id="UP000596311">
    <property type="component" value="Chromosome"/>
</dbReference>
<proteinExistence type="predicted"/>
<keyword evidence="2" id="KW-0472">Membrane</keyword>
<accession>A0ABX7E7V8</accession>